<dbReference type="InterPro" id="IPR049577">
    <property type="entry name" value="GMPP_N"/>
</dbReference>
<dbReference type="Pfam" id="PF00483">
    <property type="entry name" value="NTP_transferase"/>
    <property type="match status" value="1"/>
</dbReference>
<evidence type="ECO:0000256" key="2">
    <source>
        <dbReference type="ARBA" id="ARBA00012387"/>
    </source>
</evidence>
<evidence type="ECO:0000259" key="9">
    <source>
        <dbReference type="Pfam" id="PF22640"/>
    </source>
</evidence>
<keyword evidence="6" id="KW-0342">GTP-binding</keyword>
<dbReference type="Proteomes" id="UP000190625">
    <property type="component" value="Unassembled WGS sequence"/>
</dbReference>
<comment type="catalytic activity">
    <reaction evidence="7">
        <text>alpha-D-mannose 1-phosphate + GTP + H(+) = GDP-alpha-D-mannose + diphosphate</text>
        <dbReference type="Rhea" id="RHEA:15229"/>
        <dbReference type="ChEBI" id="CHEBI:15378"/>
        <dbReference type="ChEBI" id="CHEBI:33019"/>
        <dbReference type="ChEBI" id="CHEBI:37565"/>
        <dbReference type="ChEBI" id="CHEBI:57527"/>
        <dbReference type="ChEBI" id="CHEBI:58409"/>
        <dbReference type="EC" id="2.7.7.13"/>
    </reaction>
</comment>
<dbReference type="InterPro" id="IPR029044">
    <property type="entry name" value="Nucleotide-diphossugar_trans"/>
</dbReference>
<dbReference type="PANTHER" id="PTHR46390:SF1">
    <property type="entry name" value="MANNOSE-1-PHOSPHATE GUANYLYLTRANSFERASE"/>
    <property type="match status" value="1"/>
</dbReference>
<dbReference type="OrthoDB" id="9806359at2"/>
<evidence type="ECO:0000313" key="11">
    <source>
        <dbReference type="Proteomes" id="UP000190625"/>
    </source>
</evidence>
<evidence type="ECO:0000256" key="5">
    <source>
        <dbReference type="ARBA" id="ARBA00022741"/>
    </source>
</evidence>
<proteinExistence type="inferred from homology"/>
<dbReference type="SUPFAM" id="SSF159283">
    <property type="entry name" value="Guanosine diphospho-D-mannose pyrophosphorylase/mannose-6-phosphate isomerase linker domain"/>
    <property type="match status" value="1"/>
</dbReference>
<keyword evidence="4 10" id="KW-0548">Nucleotidyltransferase</keyword>
<evidence type="ECO:0000256" key="3">
    <source>
        <dbReference type="ARBA" id="ARBA00022679"/>
    </source>
</evidence>
<evidence type="ECO:0000259" key="8">
    <source>
        <dbReference type="Pfam" id="PF00483"/>
    </source>
</evidence>
<name>A0A1T4QJ60_9FIRM</name>
<evidence type="ECO:0000256" key="6">
    <source>
        <dbReference type="ARBA" id="ARBA00023134"/>
    </source>
</evidence>
<dbReference type="InterPro" id="IPR054566">
    <property type="entry name" value="ManC/GMP-like_b-helix"/>
</dbReference>
<dbReference type="Pfam" id="PF22640">
    <property type="entry name" value="ManC_GMP_beta-helix"/>
    <property type="match status" value="1"/>
</dbReference>
<gene>
    <name evidence="10" type="ORF">SAMN02745118_02586</name>
</gene>
<dbReference type="CDD" id="cd02509">
    <property type="entry name" value="GDP-M1P_Guanylyltransferase"/>
    <property type="match status" value="1"/>
</dbReference>
<keyword evidence="5" id="KW-0547">Nucleotide-binding</keyword>
<dbReference type="GO" id="GO:0005525">
    <property type="term" value="F:GTP binding"/>
    <property type="evidence" value="ECO:0007669"/>
    <property type="project" value="UniProtKB-KW"/>
</dbReference>
<dbReference type="FunFam" id="3.90.550.10:FF:000046">
    <property type="entry name" value="Mannose-1-phosphate guanylyltransferase (GDP)"/>
    <property type="match status" value="1"/>
</dbReference>
<dbReference type="InterPro" id="IPR051161">
    <property type="entry name" value="Mannose-6P_isomerase_type2"/>
</dbReference>
<dbReference type="InterPro" id="IPR005835">
    <property type="entry name" value="NTP_transferase_dom"/>
</dbReference>
<dbReference type="AlphaFoldDB" id="A0A1T4QJ60"/>
<sequence>MITPLIMAGGIGSRFWPLSRKHQPKQFLNLVDEDQSMIQATVSRISELASHEDIFIATNQDYATDIQMQLSEIPKDNITIEPMGKNTAACIGLAALYIERKDPEAVMVVLPSDHLIKNQERYLEIVEEAAEIAKMEDRLVTIGIKPNHPETGYGYIHYDQKDKLEGNEDIFAVKEFTEKPDRKTAKQFLDQGTYLWNSGMFVWQVSTIRKMFKKYMPKLHQALERMKEAIGTESEFEVLTKEFEKLDSISIDYGIMEKADDIYVIPGDFGWDDVGSWPALERVREADKAGNVVKGNHIGLETKNSIIQGNGKLITTVGLEDVVIVDTEDAILICDKKKAQDIKKLRKQLAESGFENCL</sequence>
<feature type="domain" description="MannoseP isomerase/GMP-like beta-helix" evidence="9">
    <location>
        <begin position="295"/>
        <end position="349"/>
    </location>
</feature>
<reference evidence="11" key="1">
    <citation type="submission" date="2017-02" db="EMBL/GenBank/DDBJ databases">
        <authorList>
            <person name="Varghese N."/>
            <person name="Submissions S."/>
        </authorList>
    </citation>
    <scope>NUCLEOTIDE SEQUENCE [LARGE SCALE GENOMIC DNA]</scope>
    <source>
        <strain evidence="11">ATCC BAA-73</strain>
    </source>
</reference>
<dbReference type="RefSeq" id="WP_078810997.1">
    <property type="nucleotide sequence ID" value="NZ_FUWM01000028.1"/>
</dbReference>
<feature type="domain" description="Nucleotidyl transferase" evidence="8">
    <location>
        <begin position="4"/>
        <end position="287"/>
    </location>
</feature>
<dbReference type="STRING" id="142842.SAMN02745118_02586"/>
<evidence type="ECO:0000313" key="10">
    <source>
        <dbReference type="EMBL" id="SKA03724.1"/>
    </source>
</evidence>
<evidence type="ECO:0000256" key="4">
    <source>
        <dbReference type="ARBA" id="ARBA00022695"/>
    </source>
</evidence>
<dbReference type="PANTHER" id="PTHR46390">
    <property type="entry name" value="MANNOSE-1-PHOSPHATE GUANYLYLTRANSFERASE"/>
    <property type="match status" value="1"/>
</dbReference>
<comment type="similarity">
    <text evidence="1">Belongs to the mannose-6-phosphate isomerase type 2 family.</text>
</comment>
<evidence type="ECO:0000256" key="1">
    <source>
        <dbReference type="ARBA" id="ARBA00006115"/>
    </source>
</evidence>
<dbReference type="EMBL" id="FUWM01000028">
    <property type="protein sequence ID" value="SKA03724.1"/>
    <property type="molecule type" value="Genomic_DNA"/>
</dbReference>
<keyword evidence="3 10" id="KW-0808">Transferase</keyword>
<dbReference type="Gene3D" id="3.90.550.10">
    <property type="entry name" value="Spore Coat Polysaccharide Biosynthesis Protein SpsA, Chain A"/>
    <property type="match status" value="1"/>
</dbReference>
<evidence type="ECO:0000256" key="7">
    <source>
        <dbReference type="ARBA" id="ARBA00047343"/>
    </source>
</evidence>
<organism evidence="10 11">
    <name type="scientific">Selenihalanaerobacter shriftii</name>
    <dbReference type="NCBI Taxonomy" id="142842"/>
    <lineage>
        <taxon>Bacteria</taxon>
        <taxon>Bacillati</taxon>
        <taxon>Bacillota</taxon>
        <taxon>Clostridia</taxon>
        <taxon>Halanaerobiales</taxon>
        <taxon>Halobacteroidaceae</taxon>
        <taxon>Selenihalanaerobacter</taxon>
    </lineage>
</organism>
<protein>
    <recommendedName>
        <fullName evidence="2">mannose-1-phosphate guanylyltransferase</fullName>
        <ecNumber evidence="2">2.7.7.13</ecNumber>
    </recommendedName>
</protein>
<dbReference type="SUPFAM" id="SSF53448">
    <property type="entry name" value="Nucleotide-diphospho-sugar transferases"/>
    <property type="match status" value="1"/>
</dbReference>
<dbReference type="GO" id="GO:0004475">
    <property type="term" value="F:mannose-1-phosphate guanylyltransferase (GTP) activity"/>
    <property type="evidence" value="ECO:0007669"/>
    <property type="project" value="UniProtKB-EC"/>
</dbReference>
<accession>A0A1T4QJ60</accession>
<keyword evidence="11" id="KW-1185">Reference proteome</keyword>
<dbReference type="GO" id="GO:0009298">
    <property type="term" value="P:GDP-mannose biosynthetic process"/>
    <property type="evidence" value="ECO:0007669"/>
    <property type="project" value="TreeGrafter"/>
</dbReference>
<dbReference type="EC" id="2.7.7.13" evidence="2"/>